<dbReference type="Pfam" id="PF02954">
    <property type="entry name" value="HTH_8"/>
    <property type="match status" value="1"/>
</dbReference>
<keyword evidence="4" id="KW-0804">Transcription</keyword>
<dbReference type="PANTHER" id="PTHR32071">
    <property type="entry name" value="TRANSCRIPTIONAL REGULATORY PROTEIN"/>
    <property type="match status" value="1"/>
</dbReference>
<dbReference type="SUPFAM" id="SSF52540">
    <property type="entry name" value="P-loop containing nucleoside triphosphate hydrolases"/>
    <property type="match status" value="1"/>
</dbReference>
<dbReference type="GO" id="GO:0000156">
    <property type="term" value="F:phosphorelay response regulator activity"/>
    <property type="evidence" value="ECO:0007669"/>
    <property type="project" value="InterPro"/>
</dbReference>
<evidence type="ECO:0000313" key="7">
    <source>
        <dbReference type="Proteomes" id="UP000265930"/>
    </source>
</evidence>
<dbReference type="GO" id="GO:0003677">
    <property type="term" value="F:DNA binding"/>
    <property type="evidence" value="ECO:0007669"/>
    <property type="project" value="InterPro"/>
</dbReference>
<dbReference type="Pfam" id="PF14532">
    <property type="entry name" value="Sigma54_activ_2"/>
    <property type="match status" value="1"/>
</dbReference>
<dbReference type="Gene3D" id="3.40.50.300">
    <property type="entry name" value="P-loop containing nucleotide triphosphate hydrolases"/>
    <property type="match status" value="1"/>
</dbReference>
<dbReference type="SUPFAM" id="SSF46689">
    <property type="entry name" value="Homeodomain-like"/>
    <property type="match status" value="1"/>
</dbReference>
<comment type="caution">
    <text evidence="6">The sequence shown here is derived from an EMBL/GenBank/DDBJ whole genome shotgun (WGS) entry which is preliminary data.</text>
</comment>
<dbReference type="Pfam" id="PF25601">
    <property type="entry name" value="AAA_lid_14"/>
    <property type="match status" value="1"/>
</dbReference>
<evidence type="ECO:0000313" key="6">
    <source>
        <dbReference type="EMBL" id="RII35755.1"/>
    </source>
</evidence>
<dbReference type="Pfam" id="PF06506">
    <property type="entry name" value="PrpR_N"/>
    <property type="match status" value="1"/>
</dbReference>
<dbReference type="Proteomes" id="UP000265930">
    <property type="component" value="Unassembled WGS sequence"/>
</dbReference>
<proteinExistence type="predicted"/>
<dbReference type="Gene3D" id="3.40.50.10660">
    <property type="entry name" value="PrpR receptor domain-like"/>
    <property type="match status" value="1"/>
</dbReference>
<evidence type="ECO:0000256" key="2">
    <source>
        <dbReference type="ARBA" id="ARBA00022840"/>
    </source>
</evidence>
<evidence type="ECO:0000259" key="5">
    <source>
        <dbReference type="PROSITE" id="PS50045"/>
    </source>
</evidence>
<dbReference type="GO" id="GO:0005524">
    <property type="term" value="F:ATP binding"/>
    <property type="evidence" value="ECO:0007669"/>
    <property type="project" value="UniProtKB-KW"/>
</dbReference>
<dbReference type="SUPFAM" id="SSF159800">
    <property type="entry name" value="PrpR receptor domain-like"/>
    <property type="match status" value="1"/>
</dbReference>
<dbReference type="EMBL" id="QXDJ01000002">
    <property type="protein sequence ID" value="RII35755.1"/>
    <property type="molecule type" value="Genomic_DNA"/>
</dbReference>
<reference evidence="6 7" key="1">
    <citation type="submission" date="2018-08" db="EMBL/GenBank/DDBJ databases">
        <title>Genome of Clostridium chromiireducens C1, DSM12136.</title>
        <authorList>
            <person name="Xing M."/>
            <person name="Wei Y."/>
            <person name="Ang E.L."/>
            <person name="Zhao H."/>
            <person name="Zhang Y."/>
        </authorList>
    </citation>
    <scope>NUCLEOTIDE SEQUENCE [LARGE SCALE GENOMIC DNA]</scope>
    <source>
        <strain evidence="6 7">C1</strain>
    </source>
</reference>
<dbReference type="Gene3D" id="1.10.10.60">
    <property type="entry name" value="Homeodomain-like"/>
    <property type="match status" value="1"/>
</dbReference>
<accession>A0A399IRW4</accession>
<dbReference type="InterPro" id="IPR002078">
    <property type="entry name" value="Sigma_54_int"/>
</dbReference>
<evidence type="ECO:0000256" key="4">
    <source>
        <dbReference type="ARBA" id="ARBA00023163"/>
    </source>
</evidence>
<name>A0A399IRW4_9CLOT</name>
<dbReference type="AlphaFoldDB" id="A0A399IRW4"/>
<gene>
    <name evidence="6" type="ORF">D2A34_06565</name>
</gene>
<dbReference type="InterPro" id="IPR010524">
    <property type="entry name" value="Sig_transdc_resp-reg_PrpR_N"/>
</dbReference>
<organism evidence="6 7">
    <name type="scientific">Clostridium chromiireducens</name>
    <dbReference type="NCBI Taxonomy" id="225345"/>
    <lineage>
        <taxon>Bacteria</taxon>
        <taxon>Bacillati</taxon>
        <taxon>Bacillota</taxon>
        <taxon>Clostridia</taxon>
        <taxon>Eubacteriales</taxon>
        <taxon>Clostridiaceae</taxon>
        <taxon>Clostridium</taxon>
    </lineage>
</organism>
<evidence type="ECO:0000256" key="1">
    <source>
        <dbReference type="ARBA" id="ARBA00022741"/>
    </source>
</evidence>
<dbReference type="InterPro" id="IPR027417">
    <property type="entry name" value="P-loop_NTPase"/>
</dbReference>
<keyword evidence="1" id="KW-0547">Nucleotide-binding</keyword>
<protein>
    <submittedName>
        <fullName evidence="6">Sigma-54-dependent transcriptional regulator</fullName>
    </submittedName>
</protein>
<dbReference type="Gene3D" id="1.10.8.60">
    <property type="match status" value="1"/>
</dbReference>
<dbReference type="InterPro" id="IPR009057">
    <property type="entry name" value="Homeodomain-like_sf"/>
</dbReference>
<dbReference type="PROSITE" id="PS50045">
    <property type="entry name" value="SIGMA54_INTERACT_4"/>
    <property type="match status" value="1"/>
</dbReference>
<keyword evidence="3" id="KW-0805">Transcription regulation</keyword>
<sequence length="510" mass="58044">MIMRILFIAPYLGLKELAQSILDEYSDIHIDVYQGNYEQGPKLLKKLNADEKYDAIITRGGTVETCRKVTTTPIIEIYINAFDILRILKLSEGYDGKKIFLAYPSIVNSFKQLSELMGYYIESQCYFEHKNISSIIENLKEENYELIIGDNMVYETAQKLGINSILLTSGIESLRSAIDEAIRLCNALSRDKKQIIESNLYIEDQKINEDNIDKFVRIFNANEISPSFIDTVFPKTISSQISALSDTSLPTIITGEDGMCKSDVGYLCCCYGPQKRKSLVCISCFSVPENYNYDLLENTIIKHLWNEGGTLFLEDIDQLCIEGQKQIINILKKLTKNCNVKIIASSELPVEICVSSGKLLRQLRSILDEVRIELMPLKYYTNEINNMISMYLAKLDVRCASQVVGINKGGINLLSDYDWPENIRQFMRVINQLALTCNGSYIAQTGVKVALKKEHDNHKYAILVPIDLSGSLKEIETRIIKHIMAEEGMNQVKVEKRLEIGHSTLWRKLK</sequence>
<feature type="domain" description="Sigma-54 factor interaction" evidence="5">
    <location>
        <begin position="235"/>
        <end position="435"/>
    </location>
</feature>
<dbReference type="GO" id="GO:0006355">
    <property type="term" value="P:regulation of DNA-templated transcription"/>
    <property type="evidence" value="ECO:0007669"/>
    <property type="project" value="InterPro"/>
</dbReference>
<keyword evidence="2" id="KW-0067">ATP-binding</keyword>
<dbReference type="Gene3D" id="3.40.50.2300">
    <property type="match status" value="1"/>
</dbReference>
<dbReference type="InterPro" id="IPR058031">
    <property type="entry name" value="AAA_lid_NorR"/>
</dbReference>
<evidence type="ECO:0000256" key="3">
    <source>
        <dbReference type="ARBA" id="ARBA00023015"/>
    </source>
</evidence>
<dbReference type="InterPro" id="IPR002197">
    <property type="entry name" value="HTH_Fis"/>
</dbReference>